<name>A0ABD3FH99_9STRA</name>
<evidence type="ECO:0000313" key="1">
    <source>
        <dbReference type="EMBL" id="KAL3665796.1"/>
    </source>
</evidence>
<protein>
    <submittedName>
        <fullName evidence="1">Uncharacterized protein</fullName>
    </submittedName>
</protein>
<proteinExistence type="predicted"/>
<reference evidence="1 2" key="1">
    <citation type="submission" date="2024-09" db="EMBL/GenBank/DDBJ databases">
        <title>Genome sequencing and assembly of Phytophthora oleae, isolate VK10A, causative agent of rot of olive drupes.</title>
        <authorList>
            <person name="Conti Taguali S."/>
            <person name="Riolo M."/>
            <person name="La Spada F."/>
            <person name="Cacciola S.O."/>
            <person name="Dionisio G."/>
        </authorList>
    </citation>
    <scope>NUCLEOTIDE SEQUENCE [LARGE SCALE GENOMIC DNA]</scope>
    <source>
        <strain evidence="1 2">VK10A</strain>
    </source>
</reference>
<accession>A0ABD3FH99</accession>
<evidence type="ECO:0000313" key="2">
    <source>
        <dbReference type="Proteomes" id="UP001632037"/>
    </source>
</evidence>
<dbReference type="Proteomes" id="UP001632037">
    <property type="component" value="Unassembled WGS sequence"/>
</dbReference>
<keyword evidence="2" id="KW-1185">Reference proteome</keyword>
<organism evidence="1 2">
    <name type="scientific">Phytophthora oleae</name>
    <dbReference type="NCBI Taxonomy" id="2107226"/>
    <lineage>
        <taxon>Eukaryota</taxon>
        <taxon>Sar</taxon>
        <taxon>Stramenopiles</taxon>
        <taxon>Oomycota</taxon>
        <taxon>Peronosporomycetes</taxon>
        <taxon>Peronosporales</taxon>
        <taxon>Peronosporaceae</taxon>
        <taxon>Phytophthora</taxon>
    </lineage>
</organism>
<dbReference type="AlphaFoldDB" id="A0ABD3FH99"/>
<dbReference type="EMBL" id="JBIMZQ010000019">
    <property type="protein sequence ID" value="KAL3665796.1"/>
    <property type="molecule type" value="Genomic_DNA"/>
</dbReference>
<gene>
    <name evidence="1" type="ORF">V7S43_009224</name>
</gene>
<sequence length="90" mass="10231">MTKWGEAQELQVVTLTLEWLVAINSMENKIFSEPLLQMIRELLVCGKDAVEFRPGRHLLLAEAEPGEGDESVTIHHYSKRILAQLQDAML</sequence>
<comment type="caution">
    <text evidence="1">The sequence shown here is derived from an EMBL/GenBank/DDBJ whole genome shotgun (WGS) entry which is preliminary data.</text>
</comment>